<protein>
    <submittedName>
        <fullName evidence="1">Uncharacterized protein</fullName>
    </submittedName>
</protein>
<dbReference type="EMBL" id="JARQXC010000002">
    <property type="protein sequence ID" value="MDL2331660.1"/>
    <property type="molecule type" value="Genomic_DNA"/>
</dbReference>
<proteinExistence type="predicted"/>
<dbReference type="Proteomes" id="UP001171122">
    <property type="component" value="Unassembled WGS sequence"/>
</dbReference>
<dbReference type="AlphaFoldDB" id="A0AAW7AXK5"/>
<accession>A0AAW7AXK5</accession>
<evidence type="ECO:0000313" key="1">
    <source>
        <dbReference type="EMBL" id="MDL2331660.1"/>
    </source>
</evidence>
<evidence type="ECO:0000313" key="2">
    <source>
        <dbReference type="Proteomes" id="UP001171122"/>
    </source>
</evidence>
<organism evidence="1 2">
    <name type="scientific">Brucella inopinata</name>
    <dbReference type="NCBI Taxonomy" id="1218315"/>
    <lineage>
        <taxon>Bacteria</taxon>
        <taxon>Pseudomonadati</taxon>
        <taxon>Pseudomonadota</taxon>
        <taxon>Alphaproteobacteria</taxon>
        <taxon>Hyphomicrobiales</taxon>
        <taxon>Brucellaceae</taxon>
        <taxon>Brucella/Ochrobactrum group</taxon>
        <taxon>Brucella</taxon>
    </lineage>
</organism>
<reference evidence="1" key="1">
    <citation type="journal article" date="2023" name="Front. Microbiol.">
        <title>Isolation of Brucella inopinata from a White's tree frog (Litoria caerulea): pose exotic frogs a potential risk to human health?</title>
        <authorList>
            <person name="Scholz H.C."/>
            <person name="Heckers K.O."/>
            <person name="Appelt S."/>
            <person name="Geier-Doemling D."/>
            <person name="Schlegel P."/>
            <person name="Wattam A.R."/>
        </authorList>
    </citation>
    <scope>NUCLEOTIDE SEQUENCE</scope>
    <source>
        <strain evidence="1">FO700662</strain>
    </source>
</reference>
<keyword evidence="2" id="KW-1185">Reference proteome</keyword>
<name>A0AAW7AXK5_9HYPH</name>
<gene>
    <name evidence="1" type="ORF">P8A28_01555</name>
</gene>
<comment type="caution">
    <text evidence="1">The sequence shown here is derived from an EMBL/GenBank/DDBJ whole genome shotgun (WGS) entry which is preliminary data.</text>
</comment>
<dbReference type="RefSeq" id="WP_134789875.1">
    <property type="nucleotide sequence ID" value="NZ_JARQXC010000002.1"/>
</dbReference>
<sequence length="78" mass="9166">MHLFSRKTLRRYIKVDPIPSDHRATLEAWAELINSGRIERLKETALHGQFGLASKKWRGFHELKGNLYDEASVLYERI</sequence>